<evidence type="ECO:0000256" key="9">
    <source>
        <dbReference type="SAM" id="MobiDB-lite"/>
    </source>
</evidence>
<dbReference type="PROSITE" id="PS00054">
    <property type="entry name" value="RIBOSOMAL_S11"/>
    <property type="match status" value="1"/>
</dbReference>
<evidence type="ECO:0000256" key="5">
    <source>
        <dbReference type="ARBA" id="ARBA00023274"/>
    </source>
</evidence>
<dbReference type="Gene3D" id="3.30.420.80">
    <property type="entry name" value="Ribosomal protein S11"/>
    <property type="match status" value="1"/>
</dbReference>
<dbReference type="PIRSF" id="PIRSF002131">
    <property type="entry name" value="Ribosomal_S11"/>
    <property type="match status" value="1"/>
</dbReference>
<gene>
    <name evidence="7" type="primary">rpsK</name>
    <name evidence="10" type="ordered locus">Turpa_2574</name>
</gene>
<evidence type="ECO:0000256" key="1">
    <source>
        <dbReference type="ARBA" id="ARBA00006194"/>
    </source>
</evidence>
<name>I4B7F7_TURPD</name>
<protein>
    <recommendedName>
        <fullName evidence="6 7">Small ribosomal subunit protein uS11</fullName>
    </recommendedName>
</protein>
<dbReference type="OrthoDB" id="9806415at2"/>
<proteinExistence type="inferred from homology"/>
<feature type="compositionally biased region" description="Basic and acidic residues" evidence="9">
    <location>
        <begin position="1"/>
        <end position="15"/>
    </location>
</feature>
<evidence type="ECO:0000256" key="6">
    <source>
        <dbReference type="ARBA" id="ARBA00035160"/>
    </source>
</evidence>
<evidence type="ECO:0000313" key="11">
    <source>
        <dbReference type="Proteomes" id="UP000006048"/>
    </source>
</evidence>
<dbReference type="InterPro" id="IPR036967">
    <property type="entry name" value="Ribosomal_uS11_sf"/>
</dbReference>
<dbReference type="GO" id="GO:1990904">
    <property type="term" value="C:ribonucleoprotein complex"/>
    <property type="evidence" value="ECO:0007669"/>
    <property type="project" value="UniProtKB-KW"/>
</dbReference>
<dbReference type="GO" id="GO:0003735">
    <property type="term" value="F:structural constituent of ribosome"/>
    <property type="evidence" value="ECO:0007669"/>
    <property type="project" value="InterPro"/>
</dbReference>
<feature type="region of interest" description="Disordered" evidence="9">
    <location>
        <begin position="1"/>
        <end position="20"/>
    </location>
</feature>
<dbReference type="NCBIfam" id="TIGR03632">
    <property type="entry name" value="uS11_bact"/>
    <property type="match status" value="1"/>
</dbReference>
<dbReference type="KEGG" id="tpx:Turpa_2574"/>
<keyword evidence="5 7" id="KW-0687">Ribonucleoprotein</keyword>
<keyword evidence="3 7" id="KW-0694">RNA-binding</keyword>
<dbReference type="GO" id="GO:0006412">
    <property type="term" value="P:translation"/>
    <property type="evidence" value="ECO:0007669"/>
    <property type="project" value="UniProtKB-UniRule"/>
</dbReference>
<dbReference type="GO" id="GO:0005840">
    <property type="term" value="C:ribosome"/>
    <property type="evidence" value="ECO:0007669"/>
    <property type="project" value="UniProtKB-KW"/>
</dbReference>
<keyword evidence="11" id="KW-1185">Reference proteome</keyword>
<evidence type="ECO:0000256" key="4">
    <source>
        <dbReference type="ARBA" id="ARBA00022980"/>
    </source>
</evidence>
<evidence type="ECO:0000256" key="7">
    <source>
        <dbReference type="HAMAP-Rule" id="MF_01310"/>
    </source>
</evidence>
<sequence length="137" mass="14872">MSEEVKEAAGEEGKGKKVKDKGRVPRGRVYINATFNNTIITITDMNGNSIAWASGGSLEFKGSRKATPYAAQLAARSALDKARERGLHEVEIYVKGPGVGREQAIRTLAASGLRVSLIKDTTPVPHNGCRPRKKRRV</sequence>
<dbReference type="GO" id="GO:0019843">
    <property type="term" value="F:rRNA binding"/>
    <property type="evidence" value="ECO:0007669"/>
    <property type="project" value="UniProtKB-UniRule"/>
</dbReference>
<dbReference type="HOGENOM" id="CLU_072439_5_0_12"/>
<dbReference type="PANTHER" id="PTHR11759">
    <property type="entry name" value="40S RIBOSOMAL PROTEIN S14/30S RIBOSOMAL PROTEIN S11"/>
    <property type="match status" value="1"/>
</dbReference>
<dbReference type="AlphaFoldDB" id="I4B7F7"/>
<dbReference type="InterPro" id="IPR018102">
    <property type="entry name" value="Ribosomal_uS11_CS"/>
</dbReference>
<reference evidence="10 11" key="1">
    <citation type="submission" date="2012-06" db="EMBL/GenBank/DDBJ databases">
        <title>The complete chromosome of genome of Turneriella parva DSM 21527.</title>
        <authorList>
            <consortium name="US DOE Joint Genome Institute (JGI-PGF)"/>
            <person name="Lucas S."/>
            <person name="Han J."/>
            <person name="Lapidus A."/>
            <person name="Bruce D."/>
            <person name="Goodwin L."/>
            <person name="Pitluck S."/>
            <person name="Peters L."/>
            <person name="Kyrpides N."/>
            <person name="Mavromatis K."/>
            <person name="Ivanova N."/>
            <person name="Mikhailova N."/>
            <person name="Chertkov O."/>
            <person name="Detter J.C."/>
            <person name="Tapia R."/>
            <person name="Han C."/>
            <person name="Land M."/>
            <person name="Hauser L."/>
            <person name="Markowitz V."/>
            <person name="Cheng J.-F."/>
            <person name="Hugenholtz P."/>
            <person name="Woyke T."/>
            <person name="Wu D."/>
            <person name="Gronow S."/>
            <person name="Wellnitz S."/>
            <person name="Brambilla E."/>
            <person name="Klenk H.-P."/>
            <person name="Eisen J.A."/>
        </authorList>
    </citation>
    <scope>NUCLEOTIDE SEQUENCE [LARGE SCALE GENOMIC DNA]</scope>
    <source>
        <strain evidence="11">ATCC BAA-1111 / DSM 21527 / NCTC 11395 / H</strain>
    </source>
</reference>
<dbReference type="HAMAP" id="MF_01310">
    <property type="entry name" value="Ribosomal_uS11"/>
    <property type="match status" value="1"/>
</dbReference>
<keyword evidence="2 7" id="KW-0699">rRNA-binding</keyword>
<dbReference type="SUPFAM" id="SSF53137">
    <property type="entry name" value="Translational machinery components"/>
    <property type="match status" value="1"/>
</dbReference>
<evidence type="ECO:0000256" key="3">
    <source>
        <dbReference type="ARBA" id="ARBA00022884"/>
    </source>
</evidence>
<accession>I4B7F7</accession>
<keyword evidence="4 7" id="KW-0689">Ribosomal protein</keyword>
<dbReference type="InterPro" id="IPR001971">
    <property type="entry name" value="Ribosomal_uS11"/>
</dbReference>
<dbReference type="Pfam" id="PF00411">
    <property type="entry name" value="Ribosomal_S11"/>
    <property type="match status" value="1"/>
</dbReference>
<dbReference type="EMBL" id="CP002959">
    <property type="protein sequence ID" value="AFM13214.1"/>
    <property type="molecule type" value="Genomic_DNA"/>
</dbReference>
<dbReference type="FunFam" id="3.30.420.80:FF:000010">
    <property type="entry name" value="30S ribosomal protein S11"/>
    <property type="match status" value="1"/>
</dbReference>
<evidence type="ECO:0000256" key="8">
    <source>
        <dbReference type="RuleBase" id="RU003629"/>
    </source>
</evidence>
<dbReference type="Proteomes" id="UP000006048">
    <property type="component" value="Chromosome"/>
</dbReference>
<dbReference type="InterPro" id="IPR019981">
    <property type="entry name" value="Ribosomal_uS11_bac-type"/>
</dbReference>
<evidence type="ECO:0000256" key="2">
    <source>
        <dbReference type="ARBA" id="ARBA00022730"/>
    </source>
</evidence>
<comment type="function">
    <text evidence="7">Located on the platform of the 30S subunit, it bridges several disparate RNA helices of the 16S rRNA. Forms part of the Shine-Dalgarno cleft in the 70S ribosome.</text>
</comment>
<dbReference type="PATRIC" id="fig|869212.3.peg.2590"/>
<dbReference type="RefSeq" id="WP_014803719.1">
    <property type="nucleotide sequence ID" value="NC_018020.1"/>
</dbReference>
<comment type="subunit">
    <text evidence="7">Part of the 30S ribosomal subunit. Interacts with proteins S7 and S18. Binds to IF-3.</text>
</comment>
<dbReference type="STRING" id="869212.Turpa_2574"/>
<organism evidence="10 11">
    <name type="scientific">Turneriella parva (strain ATCC BAA-1111 / DSM 21527 / NCTC 11395 / H)</name>
    <name type="common">Leptospira parva</name>
    <dbReference type="NCBI Taxonomy" id="869212"/>
    <lineage>
        <taxon>Bacteria</taxon>
        <taxon>Pseudomonadati</taxon>
        <taxon>Spirochaetota</taxon>
        <taxon>Spirochaetia</taxon>
        <taxon>Leptospirales</taxon>
        <taxon>Leptospiraceae</taxon>
        <taxon>Turneriella</taxon>
    </lineage>
</organism>
<evidence type="ECO:0000313" key="10">
    <source>
        <dbReference type="EMBL" id="AFM13214.1"/>
    </source>
</evidence>
<comment type="similarity">
    <text evidence="1 7 8">Belongs to the universal ribosomal protein uS11 family.</text>
</comment>
<dbReference type="NCBIfam" id="NF003698">
    <property type="entry name" value="PRK05309.1"/>
    <property type="match status" value="1"/>
</dbReference>